<evidence type="ECO:0000256" key="3">
    <source>
        <dbReference type="ARBA" id="ARBA00022840"/>
    </source>
</evidence>
<evidence type="ECO:0000313" key="7">
    <source>
        <dbReference type="WBParaSite" id="TASK_0000028501-mRNA-1"/>
    </source>
</evidence>
<evidence type="ECO:0000256" key="1">
    <source>
        <dbReference type="ARBA" id="ARBA00007381"/>
    </source>
</evidence>
<dbReference type="GO" id="GO:0140662">
    <property type="term" value="F:ATP-dependent protein folding chaperone"/>
    <property type="evidence" value="ECO:0007669"/>
    <property type="project" value="InterPro"/>
</dbReference>
<keyword evidence="3" id="KW-0067">ATP-binding</keyword>
<dbReference type="PANTHER" id="PTHR19375">
    <property type="entry name" value="HEAT SHOCK PROTEIN 70KDA"/>
    <property type="match status" value="1"/>
</dbReference>
<dbReference type="GO" id="GO:0005524">
    <property type="term" value="F:ATP binding"/>
    <property type="evidence" value="ECO:0007669"/>
    <property type="project" value="UniProtKB-KW"/>
</dbReference>
<evidence type="ECO:0000256" key="4">
    <source>
        <dbReference type="SAM" id="MobiDB-lite"/>
    </source>
</evidence>
<name>A0A0R3VSW1_TAEAS</name>
<gene>
    <name evidence="5" type="ORF">TASK_LOCUS286</name>
</gene>
<evidence type="ECO:0000256" key="2">
    <source>
        <dbReference type="ARBA" id="ARBA00022741"/>
    </source>
</evidence>
<dbReference type="Gene3D" id="3.30.420.40">
    <property type="match status" value="2"/>
</dbReference>
<dbReference type="PRINTS" id="PR00301">
    <property type="entry name" value="HEATSHOCK70"/>
</dbReference>
<keyword evidence="6" id="KW-1185">Reference proteome</keyword>
<evidence type="ECO:0000313" key="6">
    <source>
        <dbReference type="Proteomes" id="UP000282613"/>
    </source>
</evidence>
<feature type="compositionally biased region" description="Basic and acidic residues" evidence="4">
    <location>
        <begin position="67"/>
        <end position="86"/>
    </location>
</feature>
<accession>A0A0R3VSW1</accession>
<proteinExistence type="inferred from homology"/>
<comment type="similarity">
    <text evidence="1">Belongs to the heat shock protein 70 family.</text>
</comment>
<dbReference type="AlphaFoldDB" id="A0A0R3VSW1"/>
<keyword evidence="2" id="KW-0547">Nucleotide-binding</keyword>
<reference evidence="7" key="1">
    <citation type="submission" date="2017-02" db="UniProtKB">
        <authorList>
            <consortium name="WormBaseParasite"/>
        </authorList>
    </citation>
    <scope>IDENTIFICATION</scope>
</reference>
<dbReference type="Proteomes" id="UP000282613">
    <property type="component" value="Unassembled WGS sequence"/>
</dbReference>
<organism evidence="7">
    <name type="scientific">Taenia asiatica</name>
    <name type="common">Asian tapeworm</name>
    <dbReference type="NCBI Taxonomy" id="60517"/>
    <lineage>
        <taxon>Eukaryota</taxon>
        <taxon>Metazoa</taxon>
        <taxon>Spiralia</taxon>
        <taxon>Lophotrochozoa</taxon>
        <taxon>Platyhelminthes</taxon>
        <taxon>Cestoda</taxon>
        <taxon>Eucestoda</taxon>
        <taxon>Cyclophyllidea</taxon>
        <taxon>Taeniidae</taxon>
        <taxon>Taenia</taxon>
    </lineage>
</organism>
<reference evidence="5 6" key="2">
    <citation type="submission" date="2018-11" db="EMBL/GenBank/DDBJ databases">
        <authorList>
            <consortium name="Pathogen Informatics"/>
        </authorList>
    </citation>
    <scope>NUCLEOTIDE SEQUENCE [LARGE SCALE GENOMIC DNA]</scope>
</reference>
<protein>
    <submittedName>
        <fullName evidence="7">Dynein light chain</fullName>
    </submittedName>
</protein>
<dbReference type="InterPro" id="IPR013126">
    <property type="entry name" value="Hsp_70_fam"/>
</dbReference>
<dbReference type="WBParaSite" id="TASK_0000028501-mRNA-1">
    <property type="protein sequence ID" value="TASK_0000028501-mRNA-1"/>
    <property type="gene ID" value="TASK_0000028501"/>
</dbReference>
<dbReference type="STRING" id="60517.A0A0R3VSW1"/>
<evidence type="ECO:0000313" key="5">
    <source>
        <dbReference type="EMBL" id="VDK20595.1"/>
    </source>
</evidence>
<feature type="region of interest" description="Disordered" evidence="4">
    <location>
        <begin position="60"/>
        <end position="88"/>
    </location>
</feature>
<dbReference type="Pfam" id="PF00012">
    <property type="entry name" value="HSP70"/>
    <property type="match status" value="1"/>
</dbReference>
<sequence length="129" mass="14540">MDEVQKLLQDFFDGTELQKSLHPDEAVAQGAALLVVKLTGRNVAETEDLMLLEVTRASLSTEGASMGERDKAEEHKEGEEKEKSRMEAMNSLEVCNVCTGWEMESENMIQMTSKEYRKDVMTTCEEAMK</sequence>
<dbReference type="EMBL" id="UYRS01000032">
    <property type="protein sequence ID" value="VDK20595.1"/>
    <property type="molecule type" value="Genomic_DNA"/>
</dbReference>